<feature type="compositionally biased region" description="Basic residues" evidence="1">
    <location>
        <begin position="35"/>
        <end position="48"/>
    </location>
</feature>
<dbReference type="SUPFAM" id="SSF81383">
    <property type="entry name" value="F-box domain"/>
    <property type="match status" value="1"/>
</dbReference>
<organism evidence="3 4">
    <name type="scientific">Urochloa decumbens</name>
    <dbReference type="NCBI Taxonomy" id="240449"/>
    <lineage>
        <taxon>Eukaryota</taxon>
        <taxon>Viridiplantae</taxon>
        <taxon>Streptophyta</taxon>
        <taxon>Embryophyta</taxon>
        <taxon>Tracheophyta</taxon>
        <taxon>Spermatophyta</taxon>
        <taxon>Magnoliopsida</taxon>
        <taxon>Liliopsida</taxon>
        <taxon>Poales</taxon>
        <taxon>Poaceae</taxon>
        <taxon>PACMAD clade</taxon>
        <taxon>Panicoideae</taxon>
        <taxon>Panicodae</taxon>
        <taxon>Paniceae</taxon>
        <taxon>Melinidinae</taxon>
        <taxon>Urochloa</taxon>
    </lineage>
</organism>
<evidence type="ECO:0000313" key="3">
    <source>
        <dbReference type="EMBL" id="CAL4980437.1"/>
    </source>
</evidence>
<keyword evidence="4" id="KW-1185">Reference proteome</keyword>
<dbReference type="EMBL" id="OZ075131">
    <property type="protein sequence ID" value="CAL4980437.1"/>
    <property type="molecule type" value="Genomic_DNA"/>
</dbReference>
<evidence type="ECO:0000313" key="4">
    <source>
        <dbReference type="Proteomes" id="UP001497457"/>
    </source>
</evidence>
<dbReference type="Pfam" id="PF24758">
    <property type="entry name" value="LRR_At5g56370"/>
    <property type="match status" value="1"/>
</dbReference>
<protein>
    <recommendedName>
        <fullName evidence="2">F-box/LRR-repeat protein 15/At3g58940/PEG3-like LRR domain-containing protein</fullName>
    </recommendedName>
</protein>
<dbReference type="Proteomes" id="UP001497457">
    <property type="component" value="Chromosome 21rd"/>
</dbReference>
<accession>A0ABC9AL49</accession>
<evidence type="ECO:0000256" key="1">
    <source>
        <dbReference type="SAM" id="MobiDB-lite"/>
    </source>
</evidence>
<feature type="region of interest" description="Disordered" evidence="1">
    <location>
        <begin position="17"/>
        <end position="56"/>
    </location>
</feature>
<dbReference type="InterPro" id="IPR055411">
    <property type="entry name" value="LRR_FXL15/At3g58940/PEG3-like"/>
</dbReference>
<sequence length="546" mass="62050">MFSAQLQTDLTILSYRSRKSKTLSNRPPLMDQDRPRRRRRRHRRHRRRSGEDHISGHPDELLHTILLHLGSARAAARTCVLSRRWRPVWVHLPELVFGNASHDAPPPTPTSFLDAVDSALSAYAAPTLEALVVVMPTAASHDVPAGRVAPWLRFAAERVAGDLVLFMPSPRSRFDPIHELEVDYWQELSSSILLGHTWEGAVLELPTCERAKTITLRLKQDWRLRLWRAGAFAALASLRILCGCMEGSELTALVCTQCPYLKELRLCVTLVDASDVSIRSDSLQSLSFSVKGILQLEVVTPRLEYLCVGEATNEARYARISAPKLERVVWCVDTYDPHQHRFEGVGRRLRLLDVCGNFIAGLLMQRFDKVDELQLGIYIPRAIAAYERFLKETNKLPKCETMNITLESDHKGLAPVMLHLLRSSSRTKKVSVQLIDGPSDYASWCSCQPSCPCRFKENNRIDGIDLNSLEEIEITSYKIFGDGLFKFVDQLSRCNVPILKRFVLGHRMFSVPSQTKLVCEKIHSMYSPKIEVECYDFLDGMWVRVD</sequence>
<name>A0ABC9AL49_9POAL</name>
<dbReference type="InterPro" id="IPR036047">
    <property type="entry name" value="F-box-like_dom_sf"/>
</dbReference>
<dbReference type="PANTHER" id="PTHR34709:SF68">
    <property type="entry name" value="OS07G0550432 PROTEIN"/>
    <property type="match status" value="1"/>
</dbReference>
<dbReference type="InterPro" id="IPR055312">
    <property type="entry name" value="FBL15-like"/>
</dbReference>
<evidence type="ECO:0000259" key="2">
    <source>
        <dbReference type="Pfam" id="PF24758"/>
    </source>
</evidence>
<proteinExistence type="predicted"/>
<dbReference type="PANTHER" id="PTHR34709">
    <property type="entry name" value="OS10G0396666 PROTEIN"/>
    <property type="match status" value="1"/>
</dbReference>
<dbReference type="AlphaFoldDB" id="A0ABC9AL49"/>
<gene>
    <name evidence="3" type="ORF">URODEC1_LOCUS55667</name>
</gene>
<reference evidence="3" key="1">
    <citation type="submission" date="2024-10" db="EMBL/GenBank/DDBJ databases">
        <authorList>
            <person name="Ryan C."/>
        </authorList>
    </citation>
    <scope>NUCLEOTIDE SEQUENCE [LARGE SCALE GENOMIC DNA]</scope>
</reference>
<feature type="domain" description="F-box/LRR-repeat protein 15/At3g58940/PEG3-like LRR" evidence="2">
    <location>
        <begin position="200"/>
        <end position="327"/>
    </location>
</feature>